<dbReference type="SUPFAM" id="SSF56112">
    <property type="entry name" value="Protein kinase-like (PK-like)"/>
    <property type="match status" value="1"/>
</dbReference>
<dbReference type="GO" id="GO:0004672">
    <property type="term" value="F:protein kinase activity"/>
    <property type="evidence" value="ECO:0007669"/>
    <property type="project" value="InterPro"/>
</dbReference>
<feature type="domain" description="Protein kinase" evidence="1">
    <location>
        <begin position="1"/>
        <end position="200"/>
    </location>
</feature>
<sequence length="212" mass="24670">MLGNISFDTVLFTNKEDISSLKIFDFTKAFLIEHKEEFIKKVNLNKMDPYKISTLEKLLLENRYDDHTDYERIDNSYLAMKPPEFMIGKNLSMDPDNYFKFDVWGIGIILHLLLINCHLYEVILKKEIEGIHKTNIQTYLSEAESKGVTGFEEINFESNPNTTAYDNVAPFFRKILEMCLKLNVSERATVDEVLKEVELISNNRGMLNYCAT</sequence>
<dbReference type="Gene3D" id="1.10.510.10">
    <property type="entry name" value="Transferase(Phosphotransferase) domain 1"/>
    <property type="match status" value="1"/>
</dbReference>
<dbReference type="InterPro" id="IPR011009">
    <property type="entry name" value="Kinase-like_dom_sf"/>
</dbReference>
<gene>
    <name evidence="2" type="ORF">ECRA1380_LOCUS8541</name>
</gene>
<reference evidence="2" key="1">
    <citation type="submission" date="2021-01" db="EMBL/GenBank/DDBJ databases">
        <authorList>
            <person name="Corre E."/>
            <person name="Pelletier E."/>
            <person name="Niang G."/>
            <person name="Scheremetjew M."/>
            <person name="Finn R."/>
            <person name="Kale V."/>
            <person name="Holt S."/>
            <person name="Cochrane G."/>
            <person name="Meng A."/>
            <person name="Brown T."/>
            <person name="Cohen L."/>
        </authorList>
    </citation>
    <scope>NUCLEOTIDE SEQUENCE</scope>
    <source>
        <strain evidence="2">CT5</strain>
    </source>
</reference>
<proteinExistence type="predicted"/>
<name>A0A7S3KHS0_EUPCR</name>
<dbReference type="InterPro" id="IPR000719">
    <property type="entry name" value="Prot_kinase_dom"/>
</dbReference>
<protein>
    <recommendedName>
        <fullName evidence="1">Protein kinase domain-containing protein</fullName>
    </recommendedName>
</protein>
<dbReference type="GO" id="GO:0005524">
    <property type="term" value="F:ATP binding"/>
    <property type="evidence" value="ECO:0007669"/>
    <property type="project" value="InterPro"/>
</dbReference>
<feature type="non-terminal residue" evidence="2">
    <location>
        <position position="212"/>
    </location>
</feature>
<organism evidence="2">
    <name type="scientific">Euplotes crassus</name>
    <dbReference type="NCBI Taxonomy" id="5936"/>
    <lineage>
        <taxon>Eukaryota</taxon>
        <taxon>Sar</taxon>
        <taxon>Alveolata</taxon>
        <taxon>Ciliophora</taxon>
        <taxon>Intramacronucleata</taxon>
        <taxon>Spirotrichea</taxon>
        <taxon>Hypotrichia</taxon>
        <taxon>Euplotida</taxon>
        <taxon>Euplotidae</taxon>
        <taxon>Moneuplotes</taxon>
    </lineage>
</organism>
<accession>A0A7S3KHS0</accession>
<evidence type="ECO:0000313" key="2">
    <source>
        <dbReference type="EMBL" id="CAE0383579.1"/>
    </source>
</evidence>
<evidence type="ECO:0000259" key="1">
    <source>
        <dbReference type="PROSITE" id="PS50011"/>
    </source>
</evidence>
<dbReference type="EMBL" id="HBIK01018028">
    <property type="protein sequence ID" value="CAE0383579.1"/>
    <property type="molecule type" value="Transcribed_RNA"/>
</dbReference>
<dbReference type="PROSITE" id="PS50011">
    <property type="entry name" value="PROTEIN_KINASE_DOM"/>
    <property type="match status" value="1"/>
</dbReference>
<dbReference type="AlphaFoldDB" id="A0A7S3KHS0"/>